<gene>
    <name evidence="1" type="ORF">LTR37_001817</name>
</gene>
<dbReference type="EMBL" id="JAUTXU010000009">
    <property type="protein sequence ID" value="KAK3723565.1"/>
    <property type="molecule type" value="Genomic_DNA"/>
</dbReference>
<keyword evidence="2" id="KW-1185">Reference proteome</keyword>
<evidence type="ECO:0000313" key="2">
    <source>
        <dbReference type="Proteomes" id="UP001281147"/>
    </source>
</evidence>
<sequence>MASEYQQNSPSSNLLNLGAAGSNGGFGGGSHSGSDFDFGTPQSLSIDTLMQGSDMNGSGNMASYRSAPVTVSENMQEFSSTFDPNMLARSAVVGGQTQHRESASSLQDGHSPLLGHHHRLSMSSNGPYAVQDRHNSFGGSDTTSPGGMRGMGKLGENAFGHNSDETVNSQAQGEDSKNNEGQGIAPPWSELKTKAGKERKRLPLACIACRRKKIRCSGEKPACKHCLRSRIPCVYKVTTRKAAPRTDYMAMLDKRLKRMEERVIKIIPKEDQHIVNSTGRAVVKPPLPPPPPKSAGPSKKRGAETAFSEELDAWASAKAPEADSKGVLQEDNQKEGLKAKDSDEYNLLMEGADKLPSKDIQEHLAEVFFDYVYCQSYPLLHKPSFMRKLAQGTVPPVLTLAVCAIAARFSSHPAVRTEPAFLRGESWGSAARDIALRRYDTPNITILIVYLILGLHEFGTCQGGRSWMFGGMAQRMAYALQLHKDLDHDPRSKGSDEKNELTFTDREIRRRTMWSCFLMDRFNSSGTDRPLFVGEQYIRAQLPIKESYFQMEISGPTEDLDGNVPNPVGSSTGQMADATDNMGVTAYLVRLVAIWGQLINYLNLGGKERDKHPMWAENSTFHSIKNATHDWKKTLPECMQYTSDNLENHASERTANHFIFLHIVYNQIVLFMNRFALPAPGSRPSYPKDMPSEFIKEASRAAHDAANQISSLVHEGMDHHVVAPFAGYSAFLSSTVHIHGAFSKNAALEASSKQNLAWNVKYLTKMKKYWGMFHFVTENLRDLYRRHADAARSGSKGKEGDQAIFQYGDWFDRYPHGVSGTDYEEPSTEIKKEPGADAVLGQKSDLQTVEEFFSKLSPPSRATASQSQPAQRKVAKKRHSKSESKQSNASSNQQQQDGGQVQAQPGQGQSGIDGMMSAQALQNSAFAQHSTAFPPGFQPPPNPLIITPPQQQIMSQLDRQMVLNSYAGVNSHPSASHHVLNPNTANNPMLDPTTHSTLDNFDFNTFANSSDNSGFWGDPSAAWFMPFNMDPPAVGDDNNLFNGGLDWSNYGGFGDLSSGLPPTGLTPAGDLDVDTGQEGLGGEQPGNGLDHI</sequence>
<accession>A0ACC3NV78</accession>
<protein>
    <submittedName>
        <fullName evidence="1">Uncharacterized protein</fullName>
    </submittedName>
</protein>
<name>A0ACC3NV78_9PEZI</name>
<evidence type="ECO:0000313" key="1">
    <source>
        <dbReference type="EMBL" id="KAK3723565.1"/>
    </source>
</evidence>
<comment type="caution">
    <text evidence="1">The sequence shown here is derived from an EMBL/GenBank/DDBJ whole genome shotgun (WGS) entry which is preliminary data.</text>
</comment>
<proteinExistence type="predicted"/>
<reference evidence="1" key="1">
    <citation type="submission" date="2023-07" db="EMBL/GenBank/DDBJ databases">
        <title>Black Yeasts Isolated from many extreme environments.</title>
        <authorList>
            <person name="Coleine C."/>
            <person name="Stajich J.E."/>
            <person name="Selbmann L."/>
        </authorList>
    </citation>
    <scope>NUCLEOTIDE SEQUENCE</scope>
    <source>
        <strain evidence="1">CCFEE 5714</strain>
    </source>
</reference>
<organism evidence="1 2">
    <name type="scientific">Vermiconidia calcicola</name>
    <dbReference type="NCBI Taxonomy" id="1690605"/>
    <lineage>
        <taxon>Eukaryota</taxon>
        <taxon>Fungi</taxon>
        <taxon>Dikarya</taxon>
        <taxon>Ascomycota</taxon>
        <taxon>Pezizomycotina</taxon>
        <taxon>Dothideomycetes</taxon>
        <taxon>Dothideomycetidae</taxon>
        <taxon>Mycosphaerellales</taxon>
        <taxon>Extremaceae</taxon>
        <taxon>Vermiconidia</taxon>
    </lineage>
</organism>
<dbReference type="Proteomes" id="UP001281147">
    <property type="component" value="Unassembled WGS sequence"/>
</dbReference>